<dbReference type="SUPFAM" id="SSF56935">
    <property type="entry name" value="Porins"/>
    <property type="match status" value="1"/>
</dbReference>
<dbReference type="Pfam" id="PF07715">
    <property type="entry name" value="Plug"/>
    <property type="match status" value="1"/>
</dbReference>
<evidence type="ECO:0000313" key="5">
    <source>
        <dbReference type="EMBL" id="MXV51003.1"/>
    </source>
</evidence>
<feature type="transmembrane region" description="Helical" evidence="3">
    <location>
        <begin position="12"/>
        <end position="33"/>
    </location>
</feature>
<evidence type="ECO:0000259" key="4">
    <source>
        <dbReference type="Pfam" id="PF07715"/>
    </source>
</evidence>
<evidence type="ECO:0000313" key="6">
    <source>
        <dbReference type="Proteomes" id="UP000466586"/>
    </source>
</evidence>
<keyword evidence="1 3" id="KW-0472">Membrane</keyword>
<accession>A0A7K1Y8S4</accession>
<dbReference type="InterPro" id="IPR037066">
    <property type="entry name" value="Plug_dom_sf"/>
</dbReference>
<evidence type="ECO:0000256" key="1">
    <source>
        <dbReference type="PROSITE-ProRule" id="PRU01360"/>
    </source>
</evidence>
<dbReference type="RefSeq" id="WP_160844178.1">
    <property type="nucleotide sequence ID" value="NZ_WVHT01000003.1"/>
</dbReference>
<name>A0A7K1Y8S4_9SPHI</name>
<comment type="subcellular location">
    <subcellularLocation>
        <location evidence="1">Cell outer membrane</location>
        <topology evidence="1">Multi-pass membrane protein</topology>
    </subcellularLocation>
</comment>
<dbReference type="InterPro" id="IPR008969">
    <property type="entry name" value="CarboxyPept-like_regulatory"/>
</dbReference>
<dbReference type="GO" id="GO:0009279">
    <property type="term" value="C:cell outer membrane"/>
    <property type="evidence" value="ECO:0007669"/>
    <property type="project" value="UniProtKB-SubCell"/>
</dbReference>
<dbReference type="EMBL" id="WVHT01000003">
    <property type="protein sequence ID" value="MXV51003.1"/>
    <property type="molecule type" value="Genomic_DNA"/>
</dbReference>
<keyword evidence="1" id="KW-0813">Transport</keyword>
<dbReference type="NCBIfam" id="TIGR04056">
    <property type="entry name" value="OMP_RagA_SusC"/>
    <property type="match status" value="1"/>
</dbReference>
<sequence length="1090" mass="122035">MKLKEYAPLGRFAISISVVRILIIAITISGGFVHANSLTSSAKKLAGESKSSDKKAPVTGRVTSEKGEPLVGVSIKVKGSNQGVSTDADGKFTLNVPGNAVLQVVYIGYVTQEIRVNNRANIEIQLKEEAKGLEEVVVTGYGRQKKGSITGAVSSVTSKDIDRVHAGSTVSSTLAGKIPGVTFRMPDGRPGASANIQIRNMGTPLYVIDGIQQDQGQFNNLSPADIESITVLKDASAAIYGVRAANGVVVVTTKQGANNSGSKVNIDAYAGFQDWYRFPEVTSNSYDYMRYRADAEINSYGSTNITQAELDKYKQGESAGPLYRSFNWRDYVLNNGAPQNQVNVNFTGGTDKINYYVSGTNLFQNSVLGREYKFNRSNIQSNIGAKIAKGLKLNAQINGRIETRQNPGVPGGDDYFLSRLAVLRNTPLERPYANDNPEYLNDLGPHLESNYAFLNEKISGKLRGDWRVLQTNFSADYDIPGVKGLAVRGVYSYYLADYVLNNHEYTYKAYTYQPTDDTYKVTGGATNPWREREQRKEFNNTWQAQINYNNTFGKHTVGGTLVAERIKLRHLRNWIHASPVSNNLPLIYFPTADTYQDRDDQEARTGYIGRINYNFANRYYVELSGRRDASYLFAPDQRVGWFPGVSAGWRITEEPWMKNLLGENSVLNDLKIRGSYGVLGDDRDPTSDPNNPGPIVPPYAYLPGYTYGDNFNQNISVLDGNGVTVSRDKGVPVTQISWLKSKITDIGVDYVLLNNKLSGSLDYFYRKRTGLKGVRNDILLPVELGYGLPAENLNSDSQQGGEVSLAYNTAFGKVNFQVGGNFSYSRQKNLTSYNPVYFNSWDQYRTSTENRYSHIDWGYVVDGQFQSMDEINNYPVNIDGRGNTTLLPGDLKYKDQNGDGVINDYDERPIGYGYGTQPNINFGFNLALSWNNFDFHADFSGGSGYTWFQNWETRWAFQNNGNLNSIFEDRWHRADMYDPNSAWVPGKYPANRYNPGFGHSDYELDGQRNSTFWLHNVRYLRARTLELGYSLPKKWISKVGAQRARLYANAYNLFSFDNLKEYNVDPEVADDNGLQFPQNKVINFGINLTF</sequence>
<dbReference type="PANTHER" id="PTHR30069:SF28">
    <property type="entry name" value="TONB-DEPENDENT RECEPTOR YNCD-RELATED"/>
    <property type="match status" value="1"/>
</dbReference>
<dbReference type="Pfam" id="PF13715">
    <property type="entry name" value="CarbopepD_reg_2"/>
    <property type="match status" value="1"/>
</dbReference>
<dbReference type="SUPFAM" id="SSF49464">
    <property type="entry name" value="Carboxypeptidase regulatory domain-like"/>
    <property type="match status" value="1"/>
</dbReference>
<dbReference type="PROSITE" id="PS52016">
    <property type="entry name" value="TONB_DEPENDENT_REC_3"/>
    <property type="match status" value="1"/>
</dbReference>
<proteinExistence type="inferred from homology"/>
<evidence type="ECO:0000256" key="2">
    <source>
        <dbReference type="SAM" id="MobiDB-lite"/>
    </source>
</evidence>
<evidence type="ECO:0000256" key="3">
    <source>
        <dbReference type="SAM" id="Phobius"/>
    </source>
</evidence>
<organism evidence="5 6">
    <name type="scientific">Hufsiella arboris</name>
    <dbReference type="NCBI Taxonomy" id="2695275"/>
    <lineage>
        <taxon>Bacteria</taxon>
        <taxon>Pseudomonadati</taxon>
        <taxon>Bacteroidota</taxon>
        <taxon>Sphingobacteriia</taxon>
        <taxon>Sphingobacteriales</taxon>
        <taxon>Sphingobacteriaceae</taxon>
        <taxon>Hufsiella</taxon>
    </lineage>
</organism>
<dbReference type="InterPro" id="IPR023997">
    <property type="entry name" value="TonB-dep_OMP_SusC/RagA_CS"/>
</dbReference>
<gene>
    <name evidence="5" type="ORF">GS399_08465</name>
</gene>
<dbReference type="Gene3D" id="2.60.40.1120">
    <property type="entry name" value="Carboxypeptidase-like, regulatory domain"/>
    <property type="match status" value="1"/>
</dbReference>
<comment type="similarity">
    <text evidence="1">Belongs to the TonB-dependent receptor family.</text>
</comment>
<keyword evidence="1" id="KW-0998">Cell outer membrane</keyword>
<dbReference type="NCBIfam" id="TIGR04057">
    <property type="entry name" value="SusC_RagA_signa"/>
    <property type="match status" value="1"/>
</dbReference>
<keyword evidence="1 3" id="KW-0812">Transmembrane</keyword>
<dbReference type="InterPro" id="IPR023996">
    <property type="entry name" value="TonB-dep_OMP_SusC/RagA"/>
</dbReference>
<reference evidence="5 6" key="1">
    <citation type="submission" date="2019-11" db="EMBL/GenBank/DDBJ databases">
        <title>Pedobacter sp. HMF7647 Genome sequencing and assembly.</title>
        <authorList>
            <person name="Kang H."/>
            <person name="Kim H."/>
            <person name="Joh K."/>
        </authorList>
    </citation>
    <scope>NUCLEOTIDE SEQUENCE [LARGE SCALE GENOMIC DNA]</scope>
    <source>
        <strain evidence="5 6">HMF7647</strain>
    </source>
</reference>
<dbReference type="FunFam" id="2.60.40.1120:FF:000003">
    <property type="entry name" value="Outer membrane protein Omp121"/>
    <property type="match status" value="1"/>
</dbReference>
<dbReference type="AlphaFoldDB" id="A0A7K1Y8S4"/>
<dbReference type="Proteomes" id="UP000466586">
    <property type="component" value="Unassembled WGS sequence"/>
</dbReference>
<feature type="domain" description="TonB-dependent receptor plug" evidence="4">
    <location>
        <begin position="147"/>
        <end position="248"/>
    </location>
</feature>
<dbReference type="GO" id="GO:0044718">
    <property type="term" value="P:siderophore transmembrane transport"/>
    <property type="evidence" value="ECO:0007669"/>
    <property type="project" value="TreeGrafter"/>
</dbReference>
<protein>
    <submittedName>
        <fullName evidence="5">SusC/RagA family TonB-linked outer membrane protein</fullName>
    </submittedName>
</protein>
<dbReference type="InterPro" id="IPR039426">
    <property type="entry name" value="TonB-dep_rcpt-like"/>
</dbReference>
<dbReference type="InterPro" id="IPR012910">
    <property type="entry name" value="Plug_dom"/>
</dbReference>
<dbReference type="PANTHER" id="PTHR30069">
    <property type="entry name" value="TONB-DEPENDENT OUTER MEMBRANE RECEPTOR"/>
    <property type="match status" value="1"/>
</dbReference>
<dbReference type="Gene3D" id="2.170.130.10">
    <property type="entry name" value="TonB-dependent receptor, plug domain"/>
    <property type="match status" value="1"/>
</dbReference>
<feature type="compositionally biased region" description="Basic and acidic residues" evidence="2">
    <location>
        <begin position="45"/>
        <end position="56"/>
    </location>
</feature>
<keyword evidence="3" id="KW-1133">Transmembrane helix</keyword>
<feature type="region of interest" description="Disordered" evidence="2">
    <location>
        <begin position="44"/>
        <end position="64"/>
    </location>
</feature>
<comment type="caution">
    <text evidence="5">The sequence shown here is derived from an EMBL/GenBank/DDBJ whole genome shotgun (WGS) entry which is preliminary data.</text>
</comment>
<keyword evidence="1" id="KW-1134">Transmembrane beta strand</keyword>
<dbReference type="GO" id="GO:0015344">
    <property type="term" value="F:siderophore uptake transmembrane transporter activity"/>
    <property type="evidence" value="ECO:0007669"/>
    <property type="project" value="TreeGrafter"/>
</dbReference>
<keyword evidence="6" id="KW-1185">Reference proteome</keyword>